<name>A0AAQ3P6D8_VIGMU</name>
<evidence type="ECO:0000313" key="3">
    <source>
        <dbReference type="Proteomes" id="UP001374535"/>
    </source>
</evidence>
<reference evidence="2 3" key="1">
    <citation type="journal article" date="2023" name="Life. Sci Alliance">
        <title>Evolutionary insights into 3D genome organization and epigenetic landscape of Vigna mungo.</title>
        <authorList>
            <person name="Junaid A."/>
            <person name="Singh B."/>
            <person name="Bhatia S."/>
        </authorList>
    </citation>
    <scope>NUCLEOTIDE SEQUENCE [LARGE SCALE GENOMIC DNA]</scope>
    <source>
        <strain evidence="2">Urdbean</strain>
    </source>
</reference>
<dbReference type="Proteomes" id="UP001374535">
    <property type="component" value="Chromosome 1"/>
</dbReference>
<evidence type="ECO:0000256" key="1">
    <source>
        <dbReference type="SAM" id="MobiDB-lite"/>
    </source>
</evidence>
<sequence length="109" mass="12421">MFHGTSNVPGNVVKRREKVKEDDQRASSQTAEIEEKIDMESEYKKLMILAFLIAISFSVTMERALAARHLIQLPSFPGGGFQLHFVTYRVCFVDHIPSLLKLKLFGHET</sequence>
<protein>
    <submittedName>
        <fullName evidence="2">Uncharacterized protein</fullName>
    </submittedName>
</protein>
<dbReference type="AlphaFoldDB" id="A0AAQ3P6D8"/>
<feature type="region of interest" description="Disordered" evidence="1">
    <location>
        <begin position="1"/>
        <end position="31"/>
    </location>
</feature>
<evidence type="ECO:0000313" key="2">
    <source>
        <dbReference type="EMBL" id="WVZ21820.1"/>
    </source>
</evidence>
<dbReference type="EMBL" id="CP144700">
    <property type="protein sequence ID" value="WVZ21820.1"/>
    <property type="molecule type" value="Genomic_DNA"/>
</dbReference>
<keyword evidence="3" id="KW-1185">Reference proteome</keyword>
<proteinExistence type="predicted"/>
<gene>
    <name evidence="2" type="ORF">V8G54_000364</name>
</gene>
<organism evidence="2 3">
    <name type="scientific">Vigna mungo</name>
    <name type="common">Black gram</name>
    <name type="synonym">Phaseolus mungo</name>
    <dbReference type="NCBI Taxonomy" id="3915"/>
    <lineage>
        <taxon>Eukaryota</taxon>
        <taxon>Viridiplantae</taxon>
        <taxon>Streptophyta</taxon>
        <taxon>Embryophyta</taxon>
        <taxon>Tracheophyta</taxon>
        <taxon>Spermatophyta</taxon>
        <taxon>Magnoliopsida</taxon>
        <taxon>eudicotyledons</taxon>
        <taxon>Gunneridae</taxon>
        <taxon>Pentapetalae</taxon>
        <taxon>rosids</taxon>
        <taxon>fabids</taxon>
        <taxon>Fabales</taxon>
        <taxon>Fabaceae</taxon>
        <taxon>Papilionoideae</taxon>
        <taxon>50 kb inversion clade</taxon>
        <taxon>NPAAA clade</taxon>
        <taxon>indigoferoid/millettioid clade</taxon>
        <taxon>Phaseoleae</taxon>
        <taxon>Vigna</taxon>
    </lineage>
</organism>
<accession>A0AAQ3P6D8</accession>